<dbReference type="EMBL" id="JBHFQA010000016">
    <property type="protein sequence ID" value="KAL2085522.1"/>
    <property type="molecule type" value="Genomic_DNA"/>
</dbReference>
<reference evidence="6 7" key="1">
    <citation type="submission" date="2024-09" db="EMBL/GenBank/DDBJ databases">
        <title>A chromosome-level genome assembly of Gray's grenadier anchovy, Coilia grayii.</title>
        <authorList>
            <person name="Fu Z."/>
        </authorList>
    </citation>
    <scope>NUCLEOTIDE SEQUENCE [LARGE SCALE GENOMIC DNA]</scope>
    <source>
        <strain evidence="6">G4</strain>
        <tissue evidence="6">Muscle</tissue>
    </source>
</reference>
<name>A0ABD1JEC5_9TELE</name>
<dbReference type="Pfam" id="PF08190">
    <property type="entry name" value="PIH1"/>
    <property type="match status" value="1"/>
</dbReference>
<evidence type="ECO:0000313" key="6">
    <source>
        <dbReference type="EMBL" id="KAL2085522.1"/>
    </source>
</evidence>
<proteinExistence type="inferred from homology"/>
<keyword evidence="7" id="KW-1185">Reference proteome</keyword>
<comment type="similarity">
    <text evidence="1">Belongs to the PIH1 family.</text>
</comment>
<dbReference type="InterPro" id="IPR050734">
    <property type="entry name" value="PIH1/Kintoun_subfamily"/>
</dbReference>
<evidence type="ECO:0000256" key="2">
    <source>
        <dbReference type="ARBA" id="ARBA00040541"/>
    </source>
</evidence>
<protein>
    <recommendedName>
        <fullName evidence="2">PIH1 domain-containing protein 2</fullName>
    </recommendedName>
</protein>
<evidence type="ECO:0000256" key="1">
    <source>
        <dbReference type="ARBA" id="ARBA00008511"/>
    </source>
</evidence>
<dbReference type="PANTHER" id="PTHR22997">
    <property type="entry name" value="PIH1 DOMAIN-CONTAINING PROTEIN 1"/>
    <property type="match status" value="1"/>
</dbReference>
<dbReference type="Pfam" id="PF18201">
    <property type="entry name" value="PIH1_CS"/>
    <property type="match status" value="1"/>
</dbReference>
<feature type="domain" description="PIH1D1/2/3 CS-like" evidence="5">
    <location>
        <begin position="259"/>
        <end position="328"/>
    </location>
</feature>
<accession>A0ABD1JEC5</accession>
<dbReference type="PANTHER" id="PTHR22997:SF6">
    <property type="entry name" value="PIH1 DOMAIN-CONTAINING PROTEIN 2"/>
    <property type="match status" value="1"/>
</dbReference>
<sequence>MEVPTSPNAVLQQVNQLWSMLDDMSLNSPEGYRKFIEKQLREGADFYLPPQPDSCIRVAILGPKPGVLYINVCSWRRVPGPSSPEQPVPVCGGRLETHTEGKEQYSVLDVAYSPEVLEGARSNPQERKQLHLLALSFAQQQHGLSLSQHFKLHSSSLKGSPESMRDRLSSLRQPKQPAPPPPTQPGTGPSLLQQISSLRGGAEGGDDPSVGVTLELGAHDQPARPGLIQVISSSEGPLLPQCPAHRLTLQSCTSAPDAPPKPPSLELSVELPGVRSVAECQLSISQDDILLEVEDMYHLHLDLPETVNEETATATFNKRTHTLTLTVAML</sequence>
<gene>
    <name evidence="6" type="ORF">ACEWY4_018842</name>
</gene>
<evidence type="ECO:0000259" key="4">
    <source>
        <dbReference type="Pfam" id="PF08190"/>
    </source>
</evidence>
<feature type="compositionally biased region" description="Polar residues" evidence="3">
    <location>
        <begin position="149"/>
        <end position="158"/>
    </location>
</feature>
<evidence type="ECO:0000313" key="7">
    <source>
        <dbReference type="Proteomes" id="UP001591681"/>
    </source>
</evidence>
<dbReference type="AlphaFoldDB" id="A0ABD1JEC5"/>
<organism evidence="6 7">
    <name type="scientific">Coilia grayii</name>
    <name type="common">Gray's grenadier anchovy</name>
    <dbReference type="NCBI Taxonomy" id="363190"/>
    <lineage>
        <taxon>Eukaryota</taxon>
        <taxon>Metazoa</taxon>
        <taxon>Chordata</taxon>
        <taxon>Craniata</taxon>
        <taxon>Vertebrata</taxon>
        <taxon>Euteleostomi</taxon>
        <taxon>Actinopterygii</taxon>
        <taxon>Neopterygii</taxon>
        <taxon>Teleostei</taxon>
        <taxon>Clupei</taxon>
        <taxon>Clupeiformes</taxon>
        <taxon>Clupeoidei</taxon>
        <taxon>Engraulidae</taxon>
        <taxon>Coilinae</taxon>
        <taxon>Coilia</taxon>
    </lineage>
</organism>
<feature type="domain" description="PIH1 N-terminal" evidence="4">
    <location>
        <begin position="45"/>
        <end position="167"/>
    </location>
</feature>
<evidence type="ECO:0000256" key="3">
    <source>
        <dbReference type="SAM" id="MobiDB-lite"/>
    </source>
</evidence>
<dbReference type="Proteomes" id="UP001591681">
    <property type="component" value="Unassembled WGS sequence"/>
</dbReference>
<evidence type="ECO:0000259" key="5">
    <source>
        <dbReference type="Pfam" id="PF18201"/>
    </source>
</evidence>
<feature type="region of interest" description="Disordered" evidence="3">
    <location>
        <begin position="149"/>
        <end position="193"/>
    </location>
</feature>
<dbReference type="InterPro" id="IPR012981">
    <property type="entry name" value="PIH1_N"/>
</dbReference>
<dbReference type="CDD" id="cd00298">
    <property type="entry name" value="ACD_sHsps_p23-like"/>
    <property type="match status" value="1"/>
</dbReference>
<dbReference type="InterPro" id="IPR041442">
    <property type="entry name" value="PIH1D1/2/3_CS-like"/>
</dbReference>
<comment type="caution">
    <text evidence="6">The sequence shown here is derived from an EMBL/GenBank/DDBJ whole genome shotgun (WGS) entry which is preliminary data.</text>
</comment>